<dbReference type="RefSeq" id="WP_378477551.1">
    <property type="nucleotide sequence ID" value="NZ_JBHUIW010000008.1"/>
</dbReference>
<keyword evidence="2" id="KW-0328">Glycosyltransferase</keyword>
<keyword evidence="3" id="KW-1185">Reference proteome</keyword>
<feature type="domain" description="Glycosyl transferase family 1" evidence="1">
    <location>
        <begin position="305"/>
        <end position="466"/>
    </location>
</feature>
<proteinExistence type="predicted"/>
<dbReference type="Proteomes" id="UP001597314">
    <property type="component" value="Unassembled WGS sequence"/>
</dbReference>
<name>A0ABW5AHD9_9BRAD</name>
<keyword evidence="2" id="KW-0808">Transferase</keyword>
<sequence length="507" mass="54927">MPGGPSDSVARHSPPVHLVSGWSGRIHRLARETARRVLPLRVKLWLASGLDVVRARRQRIDFAARDTTPAHAAPLLSRARFAGGPILLCNDALSWGGVERQIVTTLTGLAGVVDRPLGLLCRRLGTDTESDFHLARLAAVDRAALPVLRNVIGIEEALGLLAEEIGPHALPELLRHVGWMPADVQGEVVRFAADFARLKPSVVHAWQDSVSIAAGYAARIVGVPHIILASRNMAAEHFGYCRSHMQLAYRDLAACDDVVMLNNSEAGARDYARWIGIAPERFVVLRNGVDTGVFRRPPADAVARLRRSIGIPDGAPVVGSIFRFYPEKQPLLWIRTALEIHRRVGDCHFVLFGAGPLQHALEQFARQNGLREVFHLPGPIDGAALGLGLFDVMLLTSRFEGTPNIVLEASMLGVPVVATAAGGTAETIDDGETGFVVAGYDPLDLAKRVTTLLEDRALSDRMRSAGPSFVGERFGLDRMLRETCELYGVDGGRLTGRRGAASESETK</sequence>
<dbReference type="GO" id="GO:0016757">
    <property type="term" value="F:glycosyltransferase activity"/>
    <property type="evidence" value="ECO:0007669"/>
    <property type="project" value="UniProtKB-KW"/>
</dbReference>
<dbReference type="Gene3D" id="3.40.50.2000">
    <property type="entry name" value="Glycogen Phosphorylase B"/>
    <property type="match status" value="2"/>
</dbReference>
<accession>A0ABW5AHD9</accession>
<dbReference type="SUPFAM" id="SSF53756">
    <property type="entry name" value="UDP-Glycosyltransferase/glycogen phosphorylase"/>
    <property type="match status" value="1"/>
</dbReference>
<dbReference type="EC" id="2.4.-.-" evidence="2"/>
<evidence type="ECO:0000259" key="1">
    <source>
        <dbReference type="Pfam" id="PF00534"/>
    </source>
</evidence>
<evidence type="ECO:0000313" key="2">
    <source>
        <dbReference type="EMBL" id="MFD2182373.1"/>
    </source>
</evidence>
<comment type="caution">
    <text evidence="2">The sequence shown here is derived from an EMBL/GenBank/DDBJ whole genome shotgun (WGS) entry which is preliminary data.</text>
</comment>
<gene>
    <name evidence="2" type="ORF">ACFSOX_09435</name>
</gene>
<protein>
    <submittedName>
        <fullName evidence="2">Glycosyltransferase</fullName>
        <ecNumber evidence="2">2.4.-.-</ecNumber>
    </submittedName>
</protein>
<organism evidence="2 3">
    <name type="scientific">Rhodoplanes azumiensis</name>
    <dbReference type="NCBI Taxonomy" id="1897628"/>
    <lineage>
        <taxon>Bacteria</taxon>
        <taxon>Pseudomonadati</taxon>
        <taxon>Pseudomonadota</taxon>
        <taxon>Alphaproteobacteria</taxon>
        <taxon>Hyphomicrobiales</taxon>
        <taxon>Nitrobacteraceae</taxon>
        <taxon>Rhodoplanes</taxon>
    </lineage>
</organism>
<evidence type="ECO:0000313" key="3">
    <source>
        <dbReference type="Proteomes" id="UP001597314"/>
    </source>
</evidence>
<dbReference type="PANTHER" id="PTHR12526:SF638">
    <property type="entry name" value="SPORE COAT PROTEIN SA"/>
    <property type="match status" value="1"/>
</dbReference>
<dbReference type="Pfam" id="PF00534">
    <property type="entry name" value="Glycos_transf_1"/>
    <property type="match status" value="1"/>
</dbReference>
<reference evidence="3" key="1">
    <citation type="journal article" date="2019" name="Int. J. Syst. Evol. Microbiol.">
        <title>The Global Catalogue of Microorganisms (GCM) 10K type strain sequencing project: providing services to taxonomists for standard genome sequencing and annotation.</title>
        <authorList>
            <consortium name="The Broad Institute Genomics Platform"/>
            <consortium name="The Broad Institute Genome Sequencing Center for Infectious Disease"/>
            <person name="Wu L."/>
            <person name="Ma J."/>
        </authorList>
    </citation>
    <scope>NUCLEOTIDE SEQUENCE [LARGE SCALE GENOMIC DNA]</scope>
    <source>
        <strain evidence="3">CGMCC 1.6774</strain>
    </source>
</reference>
<dbReference type="PANTHER" id="PTHR12526">
    <property type="entry name" value="GLYCOSYLTRANSFERASE"/>
    <property type="match status" value="1"/>
</dbReference>
<dbReference type="EMBL" id="JBHUIW010000008">
    <property type="protein sequence ID" value="MFD2182373.1"/>
    <property type="molecule type" value="Genomic_DNA"/>
</dbReference>
<dbReference type="InterPro" id="IPR001296">
    <property type="entry name" value="Glyco_trans_1"/>
</dbReference>